<keyword evidence="1" id="KW-0805">Transcription regulation</keyword>
<dbReference type="AlphaFoldDB" id="A0A090VIS4"/>
<feature type="domain" description="Transcriptional regulator LacI/GalR-like sensor" evidence="4">
    <location>
        <begin position="4"/>
        <end position="79"/>
    </location>
</feature>
<dbReference type="PANTHER" id="PTHR30146">
    <property type="entry name" value="LACI-RELATED TRANSCRIPTIONAL REPRESSOR"/>
    <property type="match status" value="1"/>
</dbReference>
<organism evidence="5 6">
    <name type="scientific">Algibacter lectus</name>
    <dbReference type="NCBI Taxonomy" id="221126"/>
    <lineage>
        <taxon>Bacteria</taxon>
        <taxon>Pseudomonadati</taxon>
        <taxon>Bacteroidota</taxon>
        <taxon>Flavobacteriia</taxon>
        <taxon>Flavobacteriales</taxon>
        <taxon>Flavobacteriaceae</taxon>
        <taxon>Algibacter</taxon>
    </lineage>
</organism>
<dbReference type="GO" id="GO:0003700">
    <property type="term" value="F:DNA-binding transcription factor activity"/>
    <property type="evidence" value="ECO:0007669"/>
    <property type="project" value="TreeGrafter"/>
</dbReference>
<proteinExistence type="predicted"/>
<evidence type="ECO:0000259" key="4">
    <source>
        <dbReference type="Pfam" id="PF13377"/>
    </source>
</evidence>
<dbReference type="Proteomes" id="UP000029644">
    <property type="component" value="Unassembled WGS sequence"/>
</dbReference>
<dbReference type="GO" id="GO:0000976">
    <property type="term" value="F:transcription cis-regulatory region binding"/>
    <property type="evidence" value="ECO:0007669"/>
    <property type="project" value="TreeGrafter"/>
</dbReference>
<name>A0A090VIS4_9FLAO</name>
<evidence type="ECO:0000256" key="2">
    <source>
        <dbReference type="ARBA" id="ARBA00023125"/>
    </source>
</evidence>
<dbReference type="SUPFAM" id="SSF53822">
    <property type="entry name" value="Periplasmic binding protein-like I"/>
    <property type="match status" value="1"/>
</dbReference>
<evidence type="ECO:0000313" key="6">
    <source>
        <dbReference type="Proteomes" id="UP000029644"/>
    </source>
</evidence>
<dbReference type="RefSeq" id="WP_262480628.1">
    <property type="nucleotide sequence ID" value="NZ_BBNQ01000020.1"/>
</dbReference>
<keyword evidence="3" id="KW-0804">Transcription</keyword>
<dbReference type="Gene3D" id="3.40.50.2300">
    <property type="match status" value="2"/>
</dbReference>
<accession>A0A090VIS4</accession>
<protein>
    <submittedName>
        <fullName evidence="5">LacI family transcriptional regulator</fullName>
    </submittedName>
</protein>
<reference evidence="5 6" key="1">
    <citation type="journal article" date="2014" name="Genome Announc.">
        <title>Draft Genome Sequences of Marine Flavobacterium Algibacter lectus Strains SS8 and NR4.</title>
        <authorList>
            <person name="Takatani N."/>
            <person name="Nakanishi M."/>
            <person name="Meirelles P."/>
            <person name="Mino S."/>
            <person name="Suda W."/>
            <person name="Oshima K."/>
            <person name="Hattori M."/>
            <person name="Ohkuma M."/>
            <person name="Hosokawa M."/>
            <person name="Miyashita K."/>
            <person name="Thompson F.L."/>
            <person name="Niwa A."/>
            <person name="Sawabe T."/>
            <person name="Sawabe T."/>
        </authorList>
    </citation>
    <scope>NUCLEOTIDE SEQUENCE [LARGE SCALE GENOMIC DNA]</scope>
    <source>
        <strain evidence="5 6">JCM 19300</strain>
    </source>
</reference>
<gene>
    <name evidence="5" type="ORF">JCM19300_208</name>
</gene>
<dbReference type="EMBL" id="BBNQ01000020">
    <property type="protein sequence ID" value="GAL64636.1"/>
    <property type="molecule type" value="Genomic_DNA"/>
</dbReference>
<dbReference type="InterPro" id="IPR046335">
    <property type="entry name" value="LacI/GalR-like_sensor"/>
</dbReference>
<dbReference type="Pfam" id="PF13377">
    <property type="entry name" value="Peripla_BP_3"/>
    <property type="match status" value="1"/>
</dbReference>
<keyword evidence="2" id="KW-0238">DNA-binding</keyword>
<evidence type="ECO:0000313" key="5">
    <source>
        <dbReference type="EMBL" id="GAL64636.1"/>
    </source>
</evidence>
<sequence length="81" mass="8992">MKHTKELQIKIPDAIAFVGFSNEPVSSVIEPSLTTIDQSGFEIGKIASELMLKQILTKETPQKGQTILIDTHLIERNSSKK</sequence>
<evidence type="ECO:0000256" key="3">
    <source>
        <dbReference type="ARBA" id="ARBA00023163"/>
    </source>
</evidence>
<dbReference type="PANTHER" id="PTHR30146:SF109">
    <property type="entry name" value="HTH-TYPE TRANSCRIPTIONAL REGULATOR GALS"/>
    <property type="match status" value="1"/>
</dbReference>
<dbReference type="InterPro" id="IPR028082">
    <property type="entry name" value="Peripla_BP_I"/>
</dbReference>
<evidence type="ECO:0000256" key="1">
    <source>
        <dbReference type="ARBA" id="ARBA00023015"/>
    </source>
</evidence>
<comment type="caution">
    <text evidence="5">The sequence shown here is derived from an EMBL/GenBank/DDBJ whole genome shotgun (WGS) entry which is preliminary data.</text>
</comment>